<dbReference type="OrthoDB" id="9981877at2"/>
<accession>A0A3A1R5L0</accession>
<gene>
    <name evidence="2" type="ORF">D3H55_08955</name>
</gene>
<keyword evidence="1" id="KW-0812">Transmembrane</keyword>
<evidence type="ECO:0000313" key="3">
    <source>
        <dbReference type="Proteomes" id="UP000265801"/>
    </source>
</evidence>
<keyword evidence="3" id="KW-1185">Reference proteome</keyword>
<feature type="transmembrane region" description="Helical" evidence="1">
    <location>
        <begin position="6"/>
        <end position="22"/>
    </location>
</feature>
<protein>
    <submittedName>
        <fullName evidence="2">Uncharacterized protein</fullName>
    </submittedName>
</protein>
<dbReference type="EMBL" id="QXIR01000010">
    <property type="protein sequence ID" value="RIW34633.1"/>
    <property type="molecule type" value="Genomic_DNA"/>
</dbReference>
<evidence type="ECO:0000313" key="2">
    <source>
        <dbReference type="EMBL" id="RIW34633.1"/>
    </source>
</evidence>
<keyword evidence="1" id="KW-1133">Transmembrane helix</keyword>
<feature type="transmembrane region" description="Helical" evidence="1">
    <location>
        <begin position="67"/>
        <end position="87"/>
    </location>
</feature>
<reference evidence="2 3" key="1">
    <citation type="submission" date="2018-09" db="EMBL/GenBank/DDBJ databases">
        <title>Bacillus saliacetes sp. nov., isolated from Thai shrimp paste (Ka-pi).</title>
        <authorList>
            <person name="Daroonpunt R."/>
            <person name="Tanasupawat S."/>
            <person name="Yiamsombut S."/>
        </authorList>
    </citation>
    <scope>NUCLEOTIDE SEQUENCE [LARGE SCALE GENOMIC DNA]</scope>
    <source>
        <strain evidence="2 3">SKP7-4</strain>
    </source>
</reference>
<feature type="transmembrane region" description="Helical" evidence="1">
    <location>
        <begin position="34"/>
        <end position="55"/>
    </location>
</feature>
<evidence type="ECO:0000256" key="1">
    <source>
        <dbReference type="SAM" id="Phobius"/>
    </source>
</evidence>
<organism evidence="2 3">
    <name type="scientific">Bacillus salacetis</name>
    <dbReference type="NCBI Taxonomy" id="2315464"/>
    <lineage>
        <taxon>Bacteria</taxon>
        <taxon>Bacillati</taxon>
        <taxon>Bacillota</taxon>
        <taxon>Bacilli</taxon>
        <taxon>Bacillales</taxon>
        <taxon>Bacillaceae</taxon>
        <taxon>Bacillus</taxon>
    </lineage>
</organism>
<sequence length="92" mass="9981">MNFLFALVIPVLIIVLFSYWTLKIMYKKRFIPTAVLAVIALSALAGPFIASSIGVMEEGFGAAVSGIYYSLFLAVGMLVTLMIAVFIKKDGN</sequence>
<name>A0A3A1R5L0_9BACI</name>
<proteinExistence type="predicted"/>
<keyword evidence="1" id="KW-0472">Membrane</keyword>
<dbReference type="AlphaFoldDB" id="A0A3A1R5L0"/>
<dbReference type="Proteomes" id="UP000265801">
    <property type="component" value="Unassembled WGS sequence"/>
</dbReference>
<comment type="caution">
    <text evidence="2">The sequence shown here is derived from an EMBL/GenBank/DDBJ whole genome shotgun (WGS) entry which is preliminary data.</text>
</comment>